<name>A0A8D8VZQ6_9HEMI</name>
<dbReference type="EMBL" id="HBUF01112307">
    <property type="protein sequence ID" value="CAG6640503.1"/>
    <property type="molecule type" value="Transcribed_RNA"/>
</dbReference>
<sequence length="118" mass="13743">MYKQYSIFFKTYRKLNLREYIRWVFMWKSNLLKNNNLPRSLLSPPASSCTSTLYSASVFLSFCATSTSFSSFSSTLFCLLLLVPSPLLYPLLPSLSPLYFLLLHLLFLFFLPFIFPPI</sequence>
<keyword evidence="1" id="KW-1133">Transmembrane helix</keyword>
<feature type="transmembrane region" description="Helical" evidence="1">
    <location>
        <begin position="58"/>
        <end position="83"/>
    </location>
</feature>
<dbReference type="AlphaFoldDB" id="A0A8D8VZQ6"/>
<accession>A0A8D8VZQ6</accession>
<feature type="transmembrane region" description="Helical" evidence="1">
    <location>
        <begin position="95"/>
        <end position="115"/>
    </location>
</feature>
<organism evidence="2">
    <name type="scientific">Cacopsylla melanoneura</name>
    <dbReference type="NCBI Taxonomy" id="428564"/>
    <lineage>
        <taxon>Eukaryota</taxon>
        <taxon>Metazoa</taxon>
        <taxon>Ecdysozoa</taxon>
        <taxon>Arthropoda</taxon>
        <taxon>Hexapoda</taxon>
        <taxon>Insecta</taxon>
        <taxon>Pterygota</taxon>
        <taxon>Neoptera</taxon>
        <taxon>Paraneoptera</taxon>
        <taxon>Hemiptera</taxon>
        <taxon>Sternorrhyncha</taxon>
        <taxon>Psylloidea</taxon>
        <taxon>Psyllidae</taxon>
        <taxon>Psyllinae</taxon>
        <taxon>Cacopsylla</taxon>
    </lineage>
</organism>
<evidence type="ECO:0000313" key="2">
    <source>
        <dbReference type="EMBL" id="CAG6640503.1"/>
    </source>
</evidence>
<protein>
    <submittedName>
        <fullName evidence="2">Uncharacterized protein</fullName>
    </submittedName>
</protein>
<keyword evidence="1" id="KW-0812">Transmembrane</keyword>
<evidence type="ECO:0000256" key="1">
    <source>
        <dbReference type="SAM" id="Phobius"/>
    </source>
</evidence>
<proteinExistence type="predicted"/>
<reference evidence="2" key="1">
    <citation type="submission" date="2021-05" db="EMBL/GenBank/DDBJ databases">
        <authorList>
            <person name="Alioto T."/>
            <person name="Alioto T."/>
            <person name="Gomez Garrido J."/>
        </authorList>
    </citation>
    <scope>NUCLEOTIDE SEQUENCE</scope>
</reference>
<keyword evidence="1" id="KW-0472">Membrane</keyword>